<evidence type="ECO:0000256" key="3">
    <source>
        <dbReference type="ARBA" id="ARBA00020552"/>
    </source>
</evidence>
<evidence type="ECO:0000256" key="5">
    <source>
        <dbReference type="ARBA" id="ARBA00022734"/>
    </source>
</evidence>
<dbReference type="GO" id="GO:0016020">
    <property type="term" value="C:membrane"/>
    <property type="evidence" value="ECO:0007669"/>
    <property type="project" value="UniProtKB-SubCell"/>
</dbReference>
<reference evidence="9" key="1">
    <citation type="submission" date="2018-06" db="EMBL/GenBank/DDBJ databases">
        <authorList>
            <person name="Helene L.C."/>
            <person name="Dall'Agnol R."/>
            <person name="Delamuta J.R."/>
            <person name="Hungria M."/>
        </authorList>
    </citation>
    <scope>NUCLEOTIDE SEQUENCE [LARGE SCALE GENOMIC DNA]</scope>
    <source>
        <strain evidence="9">CNPSo 3140</strain>
    </source>
</reference>
<keyword evidence="4" id="KW-0472">Membrane</keyword>
<reference evidence="8 9" key="2">
    <citation type="submission" date="2018-07" db="EMBL/GenBank/DDBJ databases">
        <title>Diversity of Mesorhizobium strains in Brazil.</title>
        <authorList>
            <person name="Helene L.C.F."/>
            <person name="Dall'Agnol R."/>
            <person name="Delamuta J.R.M."/>
            <person name="Hungria M."/>
        </authorList>
    </citation>
    <scope>NUCLEOTIDE SEQUENCE [LARGE SCALE GENOMIC DNA]</scope>
    <source>
        <strain evidence="8 9">CNPSo 3140</strain>
    </source>
</reference>
<dbReference type="EMBL" id="QMBQ01000003">
    <property type="protein sequence ID" value="RAZ76990.1"/>
    <property type="molecule type" value="Genomic_DNA"/>
</dbReference>
<comment type="caution">
    <text evidence="8">The sequence shown here is derived from an EMBL/GenBank/DDBJ whole genome shotgun (WGS) entry which is preliminary data.</text>
</comment>
<comment type="subcellular location">
    <subcellularLocation>
        <location evidence="1">Membrane</location>
        <topology evidence="1">Single-pass membrane protein</topology>
    </subcellularLocation>
</comment>
<keyword evidence="5" id="KW-0430">Lectin</keyword>
<feature type="signal peptide" evidence="7">
    <location>
        <begin position="1"/>
        <end position="27"/>
    </location>
</feature>
<evidence type="ECO:0000256" key="6">
    <source>
        <dbReference type="ARBA" id="ARBA00025321"/>
    </source>
</evidence>
<evidence type="ECO:0000256" key="1">
    <source>
        <dbReference type="ARBA" id="ARBA00004167"/>
    </source>
</evidence>
<name>A0A330GWP2_9HYPH</name>
<dbReference type="Pfam" id="PF07886">
    <property type="entry name" value="BA14K"/>
    <property type="match status" value="1"/>
</dbReference>
<protein>
    <recommendedName>
        <fullName evidence="3">Lectin-like protein BA14k</fullName>
    </recommendedName>
</protein>
<keyword evidence="9" id="KW-1185">Reference proteome</keyword>
<dbReference type="OrthoDB" id="8117189at2"/>
<sequence>MKPLFSSFRSGLLALGLVAGVTAPSVAGPILQPDLGVATNSAAPTIIPVRDSWAGGNNNGNFQDWRWRYRGGDSRWRGDRHFYRNWDGGNWNGDGDWRWRHRHHRHFRSGDAALLGLGLGLGLGSLAYNNYYDPYYYDPYPRYVQPRRIYRTERLSRAHVQWCYDRYRSYRAWDNTFQPNYGPRRQCISPYM</sequence>
<proteinExistence type="inferred from homology"/>
<organism evidence="8 9">
    <name type="scientific">Mesorhizobium atlanticum</name>
    <dbReference type="NCBI Taxonomy" id="2233532"/>
    <lineage>
        <taxon>Bacteria</taxon>
        <taxon>Pseudomonadati</taxon>
        <taxon>Pseudomonadota</taxon>
        <taxon>Alphaproteobacteria</taxon>
        <taxon>Hyphomicrobiales</taxon>
        <taxon>Phyllobacteriaceae</taxon>
        <taxon>Mesorhizobium</taxon>
    </lineage>
</organism>
<evidence type="ECO:0000256" key="4">
    <source>
        <dbReference type="ARBA" id="ARBA00022475"/>
    </source>
</evidence>
<evidence type="ECO:0000313" key="9">
    <source>
        <dbReference type="Proteomes" id="UP000251956"/>
    </source>
</evidence>
<evidence type="ECO:0000313" key="8">
    <source>
        <dbReference type="EMBL" id="RAZ76990.1"/>
    </source>
</evidence>
<dbReference type="InterPro" id="IPR012413">
    <property type="entry name" value="BA14K"/>
</dbReference>
<accession>A0A330GWP2</accession>
<comment type="function">
    <text evidence="6">Has immunoglobulin-binding and hemagglutination properties, and can bind to mannose. Essential for virulence. May be involved in LPS biosynthesis or polysaccharide transport.</text>
</comment>
<feature type="chain" id="PRO_5016246157" description="Lectin-like protein BA14k" evidence="7">
    <location>
        <begin position="28"/>
        <end position="192"/>
    </location>
</feature>
<evidence type="ECO:0000256" key="2">
    <source>
        <dbReference type="ARBA" id="ARBA00010270"/>
    </source>
</evidence>
<keyword evidence="4" id="KW-1003">Cell membrane</keyword>
<comment type="similarity">
    <text evidence="2">Belongs to the BA14k family.</text>
</comment>
<dbReference type="GO" id="GO:0030246">
    <property type="term" value="F:carbohydrate binding"/>
    <property type="evidence" value="ECO:0007669"/>
    <property type="project" value="UniProtKB-KW"/>
</dbReference>
<gene>
    <name evidence="8" type="ORF">DPM35_10730</name>
</gene>
<evidence type="ECO:0000256" key="7">
    <source>
        <dbReference type="SAM" id="SignalP"/>
    </source>
</evidence>
<dbReference type="Proteomes" id="UP000251956">
    <property type="component" value="Unassembled WGS sequence"/>
</dbReference>
<keyword evidence="7" id="KW-0732">Signal</keyword>
<dbReference type="AlphaFoldDB" id="A0A330GWP2"/>
<dbReference type="RefSeq" id="WP_112127274.1">
    <property type="nucleotide sequence ID" value="NZ_QMBQ01000003.1"/>
</dbReference>